<evidence type="ECO:0000313" key="3">
    <source>
        <dbReference type="Proteomes" id="UP000629098"/>
    </source>
</evidence>
<evidence type="ECO:0000259" key="1">
    <source>
        <dbReference type="Pfam" id="PF06527"/>
    </source>
</evidence>
<dbReference type="Proteomes" id="UP000629098">
    <property type="component" value="Unassembled WGS sequence"/>
</dbReference>
<feature type="domain" description="TniQ" evidence="1">
    <location>
        <begin position="31"/>
        <end position="167"/>
    </location>
</feature>
<dbReference type="RefSeq" id="WP_190825605.1">
    <property type="nucleotide sequence ID" value="NZ_CAWPPI010000014.1"/>
</dbReference>
<sequence length="281" mass="32239">MLVDALVTYSSWDLEIPLIPARSRLYCLDPILMGTPYVESLTSYIARLAEAHCLSTRMLVAGCLVPLWNKTSRKHAKPFVDWSVDINGKKGSARKFVRTLEILTLQENLQILTMLCWEGTPGPAGLIGKRKWCPACYQELRESQKPLYEPLLWSLNAVRCCPQHLTYLHTCCPHCGNTQRQISGNFRPGYCSKCQHWLGSSSSTELFKSIAITQTELEWEVWVAQTIGEALAITPRRFRPVTKKTILDVYEYSNQHMWSGMDEFFHRHQYKVLMMVCWSGS</sequence>
<dbReference type="Pfam" id="PF06527">
    <property type="entry name" value="TniQ"/>
    <property type="match status" value="1"/>
</dbReference>
<comment type="caution">
    <text evidence="2">The sequence shown here is derived from an EMBL/GenBank/DDBJ whole genome shotgun (WGS) entry which is preliminary data.</text>
</comment>
<proteinExistence type="predicted"/>
<name>A0A8J6XIG0_9CYAN</name>
<evidence type="ECO:0000313" key="2">
    <source>
        <dbReference type="EMBL" id="MBD2771306.1"/>
    </source>
</evidence>
<dbReference type="AlphaFoldDB" id="A0A8J6XIG0"/>
<gene>
    <name evidence="2" type="ORF">ICL16_03985</name>
</gene>
<dbReference type="EMBL" id="JACXAE010000014">
    <property type="protein sequence ID" value="MBD2771306.1"/>
    <property type="molecule type" value="Genomic_DNA"/>
</dbReference>
<keyword evidence="3" id="KW-1185">Reference proteome</keyword>
<dbReference type="InterPro" id="IPR009492">
    <property type="entry name" value="TniQ"/>
</dbReference>
<protein>
    <submittedName>
        <fullName evidence="2">TniQ family protein</fullName>
    </submittedName>
</protein>
<reference evidence="2" key="1">
    <citation type="submission" date="2020-09" db="EMBL/GenBank/DDBJ databases">
        <title>Iningainema tapete sp. nov. (Scytonemataceae, Cyanobacteria) from greenhouses in central Florida (USA) produces two types of nodularin with biosynthetic potential for microcystin-LR and anabaenopeptins.</title>
        <authorList>
            <person name="Berthold D.E."/>
            <person name="Lefler F.W."/>
            <person name="Huang I.-S."/>
            <person name="Abdulla H."/>
            <person name="Zimba P.V."/>
            <person name="Laughinghouse H.D. IV."/>
        </authorList>
    </citation>
    <scope>NUCLEOTIDE SEQUENCE</scope>
    <source>
        <strain evidence="2">BLCCT55</strain>
    </source>
</reference>
<accession>A0A8J6XIG0</accession>
<organism evidence="2 3">
    <name type="scientific">Iningainema tapete BLCC-T55</name>
    <dbReference type="NCBI Taxonomy" id="2748662"/>
    <lineage>
        <taxon>Bacteria</taxon>
        <taxon>Bacillati</taxon>
        <taxon>Cyanobacteriota</taxon>
        <taxon>Cyanophyceae</taxon>
        <taxon>Nostocales</taxon>
        <taxon>Scytonemataceae</taxon>
        <taxon>Iningainema tapete</taxon>
    </lineage>
</organism>